<dbReference type="Proteomes" id="UP000198847">
    <property type="component" value="Unassembled WGS sequence"/>
</dbReference>
<evidence type="ECO:0000259" key="4">
    <source>
        <dbReference type="PROSITE" id="PS50995"/>
    </source>
</evidence>
<dbReference type="RefSeq" id="WP_091744152.1">
    <property type="nucleotide sequence ID" value="NZ_FODY01000003.1"/>
</dbReference>
<proteinExistence type="predicted"/>
<protein>
    <submittedName>
        <fullName evidence="5">DNA-binding transcriptional regulator, MarR family</fullName>
    </submittedName>
</protein>
<evidence type="ECO:0000256" key="1">
    <source>
        <dbReference type="ARBA" id="ARBA00023015"/>
    </source>
</evidence>
<dbReference type="GO" id="GO:0003700">
    <property type="term" value="F:DNA-binding transcription factor activity"/>
    <property type="evidence" value="ECO:0007669"/>
    <property type="project" value="InterPro"/>
</dbReference>
<dbReference type="STRING" id="112903.SAMN04490178_103183"/>
<dbReference type="AlphaFoldDB" id="A0A1H8R6H7"/>
<sequence>MDYRQTAETLFHLIPLLEKNFVRPVMQQSRLPLSPAQIRVLVRLSDKKGTTMTSLAKELVMSKQQMTPIVDKLVAENLVKREPDMEDRRIIHIVLTAAGYEMREKCKVETLAILQEKLSGLNDEDLTALHIALTDLYAVIHKIP</sequence>
<dbReference type="PROSITE" id="PS50995">
    <property type="entry name" value="HTH_MARR_2"/>
    <property type="match status" value="1"/>
</dbReference>
<dbReference type="InterPro" id="IPR036388">
    <property type="entry name" value="WH-like_DNA-bd_sf"/>
</dbReference>
<dbReference type="SMART" id="SM00347">
    <property type="entry name" value="HTH_MARR"/>
    <property type="match status" value="1"/>
</dbReference>
<keyword evidence="1" id="KW-0805">Transcription regulation</keyword>
<evidence type="ECO:0000313" key="5">
    <source>
        <dbReference type="EMBL" id="SEO62065.1"/>
    </source>
</evidence>
<keyword evidence="3" id="KW-0804">Transcription</keyword>
<accession>A0A1H8R6H7</accession>
<dbReference type="SUPFAM" id="SSF46785">
    <property type="entry name" value="Winged helix' DNA-binding domain"/>
    <property type="match status" value="1"/>
</dbReference>
<dbReference type="InterPro" id="IPR036390">
    <property type="entry name" value="WH_DNA-bd_sf"/>
</dbReference>
<dbReference type="GO" id="GO:0003677">
    <property type="term" value="F:DNA binding"/>
    <property type="evidence" value="ECO:0007669"/>
    <property type="project" value="UniProtKB-KW"/>
</dbReference>
<dbReference type="Pfam" id="PF01047">
    <property type="entry name" value="MarR"/>
    <property type="match status" value="1"/>
</dbReference>
<evidence type="ECO:0000256" key="2">
    <source>
        <dbReference type="ARBA" id="ARBA00023125"/>
    </source>
</evidence>
<dbReference type="Gene3D" id="1.10.10.10">
    <property type="entry name" value="Winged helix-like DNA-binding domain superfamily/Winged helix DNA-binding domain"/>
    <property type="match status" value="1"/>
</dbReference>
<reference evidence="5 6" key="1">
    <citation type="submission" date="2016-10" db="EMBL/GenBank/DDBJ databases">
        <authorList>
            <person name="de Groot N.N."/>
        </authorList>
    </citation>
    <scope>NUCLEOTIDE SEQUENCE [LARGE SCALE GENOMIC DNA]</scope>
    <source>
        <strain evidence="5 6">DSM 13305</strain>
    </source>
</reference>
<dbReference type="PRINTS" id="PR00598">
    <property type="entry name" value="HTHMARR"/>
</dbReference>
<gene>
    <name evidence="5" type="ORF">SAMN04490178_103183</name>
</gene>
<dbReference type="PANTHER" id="PTHR42756:SF1">
    <property type="entry name" value="TRANSCRIPTIONAL REPRESSOR OF EMRAB OPERON"/>
    <property type="match status" value="1"/>
</dbReference>
<name>A0A1H8R6H7_9FIRM</name>
<organism evidence="5 6">
    <name type="scientific">Propionispora vibrioides</name>
    <dbReference type="NCBI Taxonomy" id="112903"/>
    <lineage>
        <taxon>Bacteria</taxon>
        <taxon>Bacillati</taxon>
        <taxon>Bacillota</taxon>
        <taxon>Negativicutes</taxon>
        <taxon>Selenomonadales</taxon>
        <taxon>Sporomusaceae</taxon>
        <taxon>Propionispora</taxon>
    </lineage>
</organism>
<evidence type="ECO:0000256" key="3">
    <source>
        <dbReference type="ARBA" id="ARBA00023163"/>
    </source>
</evidence>
<feature type="domain" description="HTH marR-type" evidence="4">
    <location>
        <begin position="7"/>
        <end position="138"/>
    </location>
</feature>
<dbReference type="InterPro" id="IPR000835">
    <property type="entry name" value="HTH_MarR-typ"/>
</dbReference>
<evidence type="ECO:0000313" key="6">
    <source>
        <dbReference type="Proteomes" id="UP000198847"/>
    </source>
</evidence>
<dbReference type="OrthoDB" id="1681433at2"/>
<keyword evidence="6" id="KW-1185">Reference proteome</keyword>
<keyword evidence="2 5" id="KW-0238">DNA-binding</keyword>
<dbReference type="EMBL" id="FODY01000003">
    <property type="protein sequence ID" value="SEO62065.1"/>
    <property type="molecule type" value="Genomic_DNA"/>
</dbReference>
<dbReference type="PANTHER" id="PTHR42756">
    <property type="entry name" value="TRANSCRIPTIONAL REGULATOR, MARR"/>
    <property type="match status" value="1"/>
</dbReference>